<dbReference type="Proteomes" id="UP001321473">
    <property type="component" value="Unassembled WGS sequence"/>
</dbReference>
<name>A0AAQ4EFA4_AMBAM</name>
<keyword evidence="3" id="KW-1185">Reference proteome</keyword>
<keyword evidence="1" id="KW-0472">Membrane</keyword>
<proteinExistence type="predicted"/>
<reference evidence="2 3" key="1">
    <citation type="journal article" date="2023" name="Arcadia Sci">
        <title>De novo assembly of a long-read Amblyomma americanum tick genome.</title>
        <authorList>
            <person name="Chou S."/>
            <person name="Poskanzer K.E."/>
            <person name="Rollins M."/>
            <person name="Thuy-Boun P.S."/>
        </authorList>
    </citation>
    <scope>NUCLEOTIDE SEQUENCE [LARGE SCALE GENOMIC DNA]</scope>
    <source>
        <strain evidence="2">F_SG_1</strain>
        <tissue evidence="2">Salivary glands</tissue>
    </source>
</reference>
<evidence type="ECO:0000313" key="2">
    <source>
        <dbReference type="EMBL" id="KAK8773350.1"/>
    </source>
</evidence>
<accession>A0AAQ4EFA4</accession>
<dbReference type="EMBL" id="JARKHS020017029">
    <property type="protein sequence ID" value="KAK8773350.1"/>
    <property type="molecule type" value="Genomic_DNA"/>
</dbReference>
<protein>
    <submittedName>
        <fullName evidence="2">Uncharacterized protein</fullName>
    </submittedName>
</protein>
<feature type="transmembrane region" description="Helical" evidence="1">
    <location>
        <begin position="217"/>
        <end position="237"/>
    </location>
</feature>
<feature type="non-terminal residue" evidence="2">
    <location>
        <position position="240"/>
    </location>
</feature>
<gene>
    <name evidence="2" type="ORF">V5799_012117</name>
</gene>
<organism evidence="2 3">
    <name type="scientific">Amblyomma americanum</name>
    <name type="common">Lone star tick</name>
    <dbReference type="NCBI Taxonomy" id="6943"/>
    <lineage>
        <taxon>Eukaryota</taxon>
        <taxon>Metazoa</taxon>
        <taxon>Ecdysozoa</taxon>
        <taxon>Arthropoda</taxon>
        <taxon>Chelicerata</taxon>
        <taxon>Arachnida</taxon>
        <taxon>Acari</taxon>
        <taxon>Parasitiformes</taxon>
        <taxon>Ixodida</taxon>
        <taxon>Ixodoidea</taxon>
        <taxon>Ixodidae</taxon>
        <taxon>Amblyomminae</taxon>
        <taxon>Amblyomma</taxon>
    </lineage>
</organism>
<keyword evidence="1" id="KW-1133">Transmembrane helix</keyword>
<evidence type="ECO:0000256" key="1">
    <source>
        <dbReference type="SAM" id="Phobius"/>
    </source>
</evidence>
<evidence type="ECO:0000313" key="3">
    <source>
        <dbReference type="Proteomes" id="UP001321473"/>
    </source>
</evidence>
<sequence>MFYTQELPKNAEGKFGEYTNNKICRAFKKRSSCYAGFVRCPESMRRNFTRREEGYRAFRSVVCDKEAYEGAITTIVCSDVDKMQACLQEQHGHLNASNAEYEQIVCGYNQAQSVCYKKSWISSCGMSFESARAVVTTLMEAADLLHDCERRTGAAAEPSVILTLVMEHLPLKVCNEVARTGHTLCDHRQPLRSCGVCRQKNVGISAEQRRMSELRSVGGRMITFAAALVLSFSVVTASKE</sequence>
<comment type="caution">
    <text evidence="2">The sequence shown here is derived from an EMBL/GenBank/DDBJ whole genome shotgun (WGS) entry which is preliminary data.</text>
</comment>
<keyword evidence="1" id="KW-0812">Transmembrane</keyword>
<dbReference type="AlphaFoldDB" id="A0AAQ4EFA4"/>